<dbReference type="Proteomes" id="UP000515788">
    <property type="component" value="Chromosome 3"/>
</dbReference>
<keyword evidence="9 14" id="KW-0456">Lyase</keyword>
<evidence type="ECO:0000313" key="19">
    <source>
        <dbReference type="Proteomes" id="UP000515788"/>
    </source>
</evidence>
<dbReference type="FunFam" id="3.20.20.210:FF:000004">
    <property type="entry name" value="Uroporphyrinogen decarboxylase"/>
    <property type="match status" value="1"/>
</dbReference>
<dbReference type="GO" id="GO:0005829">
    <property type="term" value="C:cytosol"/>
    <property type="evidence" value="ECO:0007669"/>
    <property type="project" value="TreeGrafter"/>
</dbReference>
<evidence type="ECO:0000256" key="10">
    <source>
        <dbReference type="ARBA" id="ARBA00023244"/>
    </source>
</evidence>
<dbReference type="GO" id="GO:0004853">
    <property type="term" value="F:uroporphyrinogen decarboxylase activity"/>
    <property type="evidence" value="ECO:0007669"/>
    <property type="project" value="UniProtKB-EC"/>
</dbReference>
<feature type="domain" description="Uroporphyrinogen decarboxylase (URO-D)" evidence="17">
    <location>
        <begin position="156"/>
        <end position="172"/>
    </location>
</feature>
<comment type="subcellular location">
    <subcellularLocation>
        <location evidence="1">Cytoplasm</location>
    </subcellularLocation>
</comment>
<dbReference type="AlphaFoldDB" id="A0A7G3ZFA8"/>
<comment type="pathway">
    <text evidence="2 14">Porphyrin-containing compound metabolism; protoporphyrin-IX biosynthesis; coproporphyrinogen-III from 5-aminolevulinate: step 4/4.</text>
</comment>
<keyword evidence="6" id="KW-0963">Cytoplasm</keyword>
<dbReference type="NCBIfam" id="TIGR01464">
    <property type="entry name" value="hemE"/>
    <property type="match status" value="1"/>
</dbReference>
<reference evidence="18 19" key="1">
    <citation type="submission" date="2020-06" db="EMBL/GenBank/DDBJ databases">
        <title>The yeast mating-type switching endonuclease HO is a domesticated member of an unorthodox homing genetic element family.</title>
        <authorList>
            <person name="Coughlan A.Y."/>
            <person name="Lombardi L."/>
            <person name="Braun-Galleani S."/>
            <person name="Martos A.R."/>
            <person name="Galeote V."/>
            <person name="Bigey F."/>
            <person name="Dequin S."/>
            <person name="Byrne K.P."/>
            <person name="Wolfe K.H."/>
        </authorList>
    </citation>
    <scope>NUCLEOTIDE SEQUENCE [LARGE SCALE GENOMIC DNA]</scope>
    <source>
        <strain evidence="18 19">CBS764</strain>
    </source>
</reference>
<proteinExistence type="inferred from homology"/>
<evidence type="ECO:0000256" key="8">
    <source>
        <dbReference type="ARBA" id="ARBA00023133"/>
    </source>
</evidence>
<dbReference type="GeneID" id="59325330"/>
<dbReference type="InterPro" id="IPR000257">
    <property type="entry name" value="Uroporphyrinogen_deCOase"/>
</dbReference>
<evidence type="ECO:0000259" key="16">
    <source>
        <dbReference type="PROSITE" id="PS00906"/>
    </source>
</evidence>
<sequence>MGLARFVDHKEFAPLKNDLILRAARGEKVERPPCWIMRQAGRYLPEYHEVKNGRDFFETCRDAEIASEITIQPVRRYAGLLDAAIIFSDILVIPQAMGMKVEMVDGKGPHFPTPLRTESELRTVLEYEVDVLKELDWAFEAITLTRKKLEGQVPLFGFCGGPWTLLVYMTEGGGSRLFRFAKEWINKRPDLSKKLLQKITDVAVEFLSQQVVAGAQILQVFESWGGELSCDDFDEFSLPYLRQIASKVPQRLAELGITEKIPLVVFAKGSWYALDKLCDAGYDVVSLDWLWDPKEACRINHGRVTLQGNLDPGVMYGTNEMITKKVERMISGFGGGKQRHIVNFGHGTHPFMDPEKIRFFLEECHRIGSEK</sequence>
<keyword evidence="8" id="KW-0350">Heme biosynthesis</keyword>
<keyword evidence="10 14" id="KW-0627">Porphyrin biosynthesis</keyword>
<evidence type="ECO:0000256" key="6">
    <source>
        <dbReference type="ARBA" id="ARBA00022490"/>
    </source>
</evidence>
<comment type="catalytic activity">
    <reaction evidence="12">
        <text>uroporphyrinogen I + 4 H(+) = coproporphyrinogen I + 4 CO2</text>
        <dbReference type="Rhea" id="RHEA:31239"/>
        <dbReference type="ChEBI" id="CHEBI:15378"/>
        <dbReference type="ChEBI" id="CHEBI:16526"/>
        <dbReference type="ChEBI" id="CHEBI:62626"/>
        <dbReference type="ChEBI" id="CHEBI:62631"/>
    </reaction>
</comment>
<accession>A0A7G3ZFA8</accession>
<dbReference type="Gene3D" id="3.20.20.210">
    <property type="match status" value="1"/>
</dbReference>
<dbReference type="PROSITE" id="PS00906">
    <property type="entry name" value="UROD_1"/>
    <property type="match status" value="1"/>
</dbReference>
<evidence type="ECO:0000256" key="5">
    <source>
        <dbReference type="ARBA" id="ARBA00014308"/>
    </source>
</evidence>
<evidence type="ECO:0000256" key="7">
    <source>
        <dbReference type="ARBA" id="ARBA00022793"/>
    </source>
</evidence>
<dbReference type="EMBL" id="CP059248">
    <property type="protein sequence ID" value="QLL32194.1"/>
    <property type="molecule type" value="Genomic_DNA"/>
</dbReference>
<evidence type="ECO:0000256" key="9">
    <source>
        <dbReference type="ARBA" id="ARBA00023239"/>
    </source>
</evidence>
<dbReference type="KEGG" id="tgb:HG536_0C03620"/>
<comment type="similarity">
    <text evidence="3 15">Belongs to the uroporphyrinogen decarboxylase family.</text>
</comment>
<dbReference type="OrthoDB" id="339900at2759"/>
<evidence type="ECO:0000313" key="18">
    <source>
        <dbReference type="EMBL" id="QLL32194.1"/>
    </source>
</evidence>
<evidence type="ECO:0000256" key="14">
    <source>
        <dbReference type="RuleBase" id="RU000554"/>
    </source>
</evidence>
<comment type="function">
    <text evidence="13">Catalyzes the sequential decarboxylation of four acetate groups of uroporphyrinogen-III (octacarboxyporphyrin) to yield coproporphyrinogen-III (tetracarboxyporphyrin) with the formation of intermediate hepta-, hexa- and penta-carboxylate porphyrinogens in the heme biosynthesis pathway. Acts on a number of porphyrinogens, but only coproporphyrinogen III can ultimately be converted to heme.</text>
</comment>
<dbReference type="PROSITE" id="PS00907">
    <property type="entry name" value="UROD_2"/>
    <property type="match status" value="1"/>
</dbReference>
<dbReference type="InterPro" id="IPR006361">
    <property type="entry name" value="Uroporphyrinogen_deCO2ase_HemE"/>
</dbReference>
<dbReference type="RefSeq" id="XP_037138869.1">
    <property type="nucleotide sequence ID" value="XM_037282973.1"/>
</dbReference>
<gene>
    <name evidence="18" type="ORF">HG536_0C03620</name>
</gene>
<keyword evidence="19" id="KW-1185">Reference proteome</keyword>
<evidence type="ECO:0000259" key="17">
    <source>
        <dbReference type="PROSITE" id="PS00907"/>
    </source>
</evidence>
<dbReference type="PANTHER" id="PTHR21091">
    <property type="entry name" value="METHYLTETRAHYDROFOLATE:HOMOCYSTEINE METHYLTRANSFERASE RELATED"/>
    <property type="match status" value="1"/>
</dbReference>
<evidence type="ECO:0000256" key="4">
    <source>
        <dbReference type="ARBA" id="ARBA00012288"/>
    </source>
</evidence>
<dbReference type="CDD" id="cd00717">
    <property type="entry name" value="URO-D"/>
    <property type="match status" value="1"/>
</dbReference>
<dbReference type="HAMAP" id="MF_00218">
    <property type="entry name" value="URO_D"/>
    <property type="match status" value="1"/>
</dbReference>
<keyword evidence="7 14" id="KW-0210">Decarboxylase</keyword>
<dbReference type="UniPathway" id="UPA00251">
    <property type="reaction ID" value="UER00321"/>
</dbReference>
<dbReference type="InterPro" id="IPR038071">
    <property type="entry name" value="UROD/MetE-like_sf"/>
</dbReference>
<dbReference type="PANTHER" id="PTHR21091:SF169">
    <property type="entry name" value="UROPORPHYRINOGEN DECARBOXYLASE"/>
    <property type="match status" value="1"/>
</dbReference>
<feature type="domain" description="Uroporphyrinogen decarboxylase (URO-D)" evidence="16">
    <location>
        <begin position="33"/>
        <end position="42"/>
    </location>
</feature>
<evidence type="ECO:0000256" key="11">
    <source>
        <dbReference type="ARBA" id="ARBA00048033"/>
    </source>
</evidence>
<dbReference type="EC" id="4.1.1.37" evidence="4 14"/>
<evidence type="ECO:0000256" key="15">
    <source>
        <dbReference type="RuleBase" id="RU004169"/>
    </source>
</evidence>
<evidence type="ECO:0000256" key="12">
    <source>
        <dbReference type="ARBA" id="ARBA00052550"/>
    </source>
</evidence>
<comment type="catalytic activity">
    <reaction evidence="11 14">
        <text>uroporphyrinogen III + 4 H(+) = coproporphyrinogen III + 4 CO2</text>
        <dbReference type="Rhea" id="RHEA:19865"/>
        <dbReference type="ChEBI" id="CHEBI:15378"/>
        <dbReference type="ChEBI" id="CHEBI:16526"/>
        <dbReference type="ChEBI" id="CHEBI:57308"/>
        <dbReference type="ChEBI" id="CHEBI:57309"/>
        <dbReference type="EC" id="4.1.1.37"/>
    </reaction>
</comment>
<evidence type="ECO:0000256" key="2">
    <source>
        <dbReference type="ARBA" id="ARBA00004804"/>
    </source>
</evidence>
<dbReference type="Pfam" id="PF01208">
    <property type="entry name" value="URO-D"/>
    <property type="match status" value="1"/>
</dbReference>
<evidence type="ECO:0000256" key="3">
    <source>
        <dbReference type="ARBA" id="ARBA00009935"/>
    </source>
</evidence>
<protein>
    <recommendedName>
        <fullName evidence="5 14">Uroporphyrinogen decarboxylase</fullName>
        <ecNumber evidence="4 14">4.1.1.37</ecNumber>
    </recommendedName>
</protein>
<evidence type="ECO:0000256" key="13">
    <source>
        <dbReference type="ARBA" id="ARBA00058098"/>
    </source>
</evidence>
<organism evidence="18 19">
    <name type="scientific">Torulaspora globosa</name>
    <dbReference type="NCBI Taxonomy" id="48254"/>
    <lineage>
        <taxon>Eukaryota</taxon>
        <taxon>Fungi</taxon>
        <taxon>Dikarya</taxon>
        <taxon>Ascomycota</taxon>
        <taxon>Saccharomycotina</taxon>
        <taxon>Saccharomycetes</taxon>
        <taxon>Saccharomycetales</taxon>
        <taxon>Saccharomycetaceae</taxon>
        <taxon>Torulaspora</taxon>
    </lineage>
</organism>
<dbReference type="SUPFAM" id="SSF51726">
    <property type="entry name" value="UROD/MetE-like"/>
    <property type="match status" value="1"/>
</dbReference>
<evidence type="ECO:0000256" key="1">
    <source>
        <dbReference type="ARBA" id="ARBA00004496"/>
    </source>
</evidence>
<name>A0A7G3ZFA8_9SACH</name>
<dbReference type="GO" id="GO:0006782">
    <property type="term" value="P:protoporphyrinogen IX biosynthetic process"/>
    <property type="evidence" value="ECO:0007669"/>
    <property type="project" value="UniProtKB-UniPathway"/>
</dbReference>